<accession>A0A9P4HJI5</accession>
<evidence type="ECO:0000256" key="4">
    <source>
        <dbReference type="PIRSR" id="PIRSR617939-2"/>
    </source>
</evidence>
<evidence type="ECO:0000256" key="3">
    <source>
        <dbReference type="PIRSR" id="PIRSR617939-1"/>
    </source>
</evidence>
<proteinExistence type="predicted"/>
<evidence type="ECO:0000313" key="7">
    <source>
        <dbReference type="Proteomes" id="UP000799777"/>
    </source>
</evidence>
<sequence>MSSTKQTIYFGYGSNLWLHQMVIRCPDSTYLGIARLNNYTWIINDRGYANVVASNSTSTSTSTDNKYSTQVYGLVYSLSPSDEQRLDKNEGVPIAYTKELLSVDFWSAGPPSPPSSPHQKIDTAKPPDETGDMLVYIDRVRITPDEPKKEYVYRMNQGIEDALDLGVPEGYVEAVMRRYIPAPGKDGGEENGEMAEFARGQAMQFKDESGVFS</sequence>
<dbReference type="Proteomes" id="UP000799777">
    <property type="component" value="Unassembled WGS sequence"/>
</dbReference>
<evidence type="ECO:0000256" key="2">
    <source>
        <dbReference type="ARBA" id="ARBA00023239"/>
    </source>
</evidence>
<name>A0A9P4HJI5_9PLEO</name>
<dbReference type="OrthoDB" id="2924818at2759"/>
<dbReference type="Gene3D" id="3.10.490.10">
    <property type="entry name" value="Gamma-glutamyl cyclotransferase-like"/>
    <property type="match status" value="1"/>
</dbReference>
<gene>
    <name evidence="6" type="ORF">EK21DRAFT_96918</name>
</gene>
<reference evidence="6" key="1">
    <citation type="journal article" date="2020" name="Stud. Mycol.">
        <title>101 Dothideomycetes genomes: a test case for predicting lifestyles and emergence of pathogens.</title>
        <authorList>
            <person name="Haridas S."/>
            <person name="Albert R."/>
            <person name="Binder M."/>
            <person name="Bloem J."/>
            <person name="Labutti K."/>
            <person name="Salamov A."/>
            <person name="Andreopoulos B."/>
            <person name="Baker S."/>
            <person name="Barry K."/>
            <person name="Bills G."/>
            <person name="Bluhm B."/>
            <person name="Cannon C."/>
            <person name="Castanera R."/>
            <person name="Culley D."/>
            <person name="Daum C."/>
            <person name="Ezra D."/>
            <person name="Gonzalez J."/>
            <person name="Henrissat B."/>
            <person name="Kuo A."/>
            <person name="Liang C."/>
            <person name="Lipzen A."/>
            <person name="Lutzoni F."/>
            <person name="Magnuson J."/>
            <person name="Mondo S."/>
            <person name="Nolan M."/>
            <person name="Ohm R."/>
            <person name="Pangilinan J."/>
            <person name="Park H.-J."/>
            <person name="Ramirez L."/>
            <person name="Alfaro M."/>
            <person name="Sun H."/>
            <person name="Tritt A."/>
            <person name="Yoshinaga Y."/>
            <person name="Zwiers L.-H."/>
            <person name="Turgeon B."/>
            <person name="Goodwin S."/>
            <person name="Spatafora J."/>
            <person name="Crous P."/>
            <person name="Grigoriev I."/>
        </authorList>
    </citation>
    <scope>NUCLEOTIDE SEQUENCE</scope>
    <source>
        <strain evidence="6">CBS 110217</strain>
    </source>
</reference>
<dbReference type="EC" id="4.3.2.9" evidence="1"/>
<evidence type="ECO:0000256" key="1">
    <source>
        <dbReference type="ARBA" id="ARBA00012346"/>
    </source>
</evidence>
<dbReference type="InterPro" id="IPR017939">
    <property type="entry name" value="G-Glutamylcylcotransferase"/>
</dbReference>
<evidence type="ECO:0000256" key="5">
    <source>
        <dbReference type="SAM" id="MobiDB-lite"/>
    </source>
</evidence>
<dbReference type="PANTHER" id="PTHR12935">
    <property type="entry name" value="GAMMA-GLUTAMYLCYCLOTRANSFERASE"/>
    <property type="match status" value="1"/>
</dbReference>
<dbReference type="AlphaFoldDB" id="A0A9P4HJI5"/>
<feature type="active site" description="Proton acceptor" evidence="3">
    <location>
        <position position="90"/>
    </location>
</feature>
<feature type="region of interest" description="Disordered" evidence="5">
    <location>
        <begin position="109"/>
        <end position="129"/>
    </location>
</feature>
<dbReference type="InterPro" id="IPR036568">
    <property type="entry name" value="GGCT-like_sf"/>
</dbReference>
<dbReference type="InterPro" id="IPR013024">
    <property type="entry name" value="GGCT-like"/>
</dbReference>
<dbReference type="PANTHER" id="PTHR12935:SF0">
    <property type="entry name" value="GAMMA-GLUTAMYLCYCLOTRANSFERASE"/>
    <property type="match status" value="1"/>
</dbReference>
<protein>
    <recommendedName>
        <fullName evidence="1">gamma-glutamylcyclotransferase</fullName>
        <ecNumber evidence="1">4.3.2.9</ecNumber>
    </recommendedName>
</protein>
<dbReference type="CDD" id="cd06661">
    <property type="entry name" value="GGCT_like"/>
    <property type="match status" value="1"/>
</dbReference>
<comment type="caution">
    <text evidence="6">The sequence shown here is derived from an EMBL/GenBank/DDBJ whole genome shotgun (WGS) entry which is preliminary data.</text>
</comment>
<dbReference type="GO" id="GO:0003839">
    <property type="term" value="F:gamma-glutamylcyclotransferase activity"/>
    <property type="evidence" value="ECO:0007669"/>
    <property type="project" value="UniProtKB-EC"/>
</dbReference>
<keyword evidence="7" id="KW-1185">Reference proteome</keyword>
<keyword evidence="2" id="KW-0456">Lyase</keyword>
<feature type="binding site" evidence="4">
    <location>
        <begin position="9"/>
        <end position="14"/>
    </location>
    <ligand>
        <name>substrate</name>
    </ligand>
</feature>
<feature type="compositionally biased region" description="Basic and acidic residues" evidence="5">
    <location>
        <begin position="119"/>
        <end position="128"/>
    </location>
</feature>
<dbReference type="EMBL" id="ML978158">
    <property type="protein sequence ID" value="KAF2035142.1"/>
    <property type="molecule type" value="Genomic_DNA"/>
</dbReference>
<organism evidence="6 7">
    <name type="scientific">Setomelanomma holmii</name>
    <dbReference type="NCBI Taxonomy" id="210430"/>
    <lineage>
        <taxon>Eukaryota</taxon>
        <taxon>Fungi</taxon>
        <taxon>Dikarya</taxon>
        <taxon>Ascomycota</taxon>
        <taxon>Pezizomycotina</taxon>
        <taxon>Dothideomycetes</taxon>
        <taxon>Pleosporomycetidae</taxon>
        <taxon>Pleosporales</taxon>
        <taxon>Pleosporineae</taxon>
        <taxon>Phaeosphaeriaceae</taxon>
        <taxon>Setomelanomma</taxon>
    </lineage>
</organism>
<dbReference type="SUPFAM" id="SSF110857">
    <property type="entry name" value="Gamma-glutamyl cyclotransferase-like"/>
    <property type="match status" value="1"/>
</dbReference>
<evidence type="ECO:0000313" key="6">
    <source>
        <dbReference type="EMBL" id="KAF2035142.1"/>
    </source>
</evidence>